<evidence type="ECO:0000256" key="2">
    <source>
        <dbReference type="ARBA" id="ARBA00003125"/>
    </source>
</evidence>
<dbReference type="GO" id="GO:0005743">
    <property type="term" value="C:mitochondrial inner membrane"/>
    <property type="evidence" value="ECO:0007669"/>
    <property type="project" value="TreeGrafter"/>
</dbReference>
<dbReference type="GO" id="GO:0106430">
    <property type="term" value="F:dihydroorotate dehydrogenase (quinone) activity"/>
    <property type="evidence" value="ECO:0007669"/>
    <property type="project" value="UniProtKB-EC"/>
</dbReference>
<dbReference type="PROSITE" id="PS00912">
    <property type="entry name" value="DHODEHASE_2"/>
    <property type="match status" value="1"/>
</dbReference>
<evidence type="ECO:0000313" key="16">
    <source>
        <dbReference type="EMBL" id="KPM09426.1"/>
    </source>
</evidence>
<dbReference type="GO" id="GO:0006207">
    <property type="term" value="P:'de novo' pyrimidine nucleobase biosynthetic process"/>
    <property type="evidence" value="ECO:0007669"/>
    <property type="project" value="InterPro"/>
</dbReference>
<evidence type="ECO:0000256" key="9">
    <source>
        <dbReference type="ARBA" id="ARBA00022643"/>
    </source>
</evidence>
<dbReference type="InterPro" id="IPR012135">
    <property type="entry name" value="Dihydroorotate_DH_1_2"/>
</dbReference>
<dbReference type="VEuPathDB" id="VectorBase:SSCA003219"/>
<evidence type="ECO:0000256" key="4">
    <source>
        <dbReference type="ARBA" id="ARBA00005161"/>
    </source>
</evidence>
<accession>A0A132AEL6</accession>
<organism evidence="16 17">
    <name type="scientific">Sarcoptes scabiei</name>
    <name type="common">Itch mite</name>
    <name type="synonym">Acarus scabiei</name>
    <dbReference type="NCBI Taxonomy" id="52283"/>
    <lineage>
        <taxon>Eukaryota</taxon>
        <taxon>Metazoa</taxon>
        <taxon>Ecdysozoa</taxon>
        <taxon>Arthropoda</taxon>
        <taxon>Chelicerata</taxon>
        <taxon>Arachnida</taxon>
        <taxon>Acari</taxon>
        <taxon>Acariformes</taxon>
        <taxon>Sarcoptiformes</taxon>
        <taxon>Astigmata</taxon>
        <taxon>Psoroptidia</taxon>
        <taxon>Sarcoptoidea</taxon>
        <taxon>Sarcoptidae</taxon>
        <taxon>Sarcoptinae</taxon>
        <taxon>Sarcoptes</taxon>
    </lineage>
</organism>
<dbReference type="Gene3D" id="3.20.20.70">
    <property type="entry name" value="Aldolase class I"/>
    <property type="match status" value="1"/>
</dbReference>
<comment type="catalytic activity">
    <reaction evidence="14">
        <text>(S)-dihydroorotate + a quinone = orotate + a quinol</text>
        <dbReference type="Rhea" id="RHEA:30187"/>
        <dbReference type="ChEBI" id="CHEBI:24646"/>
        <dbReference type="ChEBI" id="CHEBI:30839"/>
        <dbReference type="ChEBI" id="CHEBI:30864"/>
        <dbReference type="ChEBI" id="CHEBI:132124"/>
        <dbReference type="EC" id="1.3.5.2"/>
    </reaction>
</comment>
<evidence type="ECO:0000256" key="1">
    <source>
        <dbReference type="ARBA" id="ARBA00001917"/>
    </source>
</evidence>
<dbReference type="InterPro" id="IPR005719">
    <property type="entry name" value="Dihydroorotate_DH_2"/>
</dbReference>
<dbReference type="PANTHER" id="PTHR48109:SF4">
    <property type="entry name" value="DIHYDROOROTATE DEHYDROGENASE (QUINONE), MITOCHONDRIAL"/>
    <property type="match status" value="1"/>
</dbReference>
<evidence type="ECO:0000259" key="15">
    <source>
        <dbReference type="Pfam" id="PF01180"/>
    </source>
</evidence>
<dbReference type="PANTHER" id="PTHR48109">
    <property type="entry name" value="DIHYDROOROTATE DEHYDROGENASE (QUINONE), MITOCHONDRIAL-RELATED"/>
    <property type="match status" value="1"/>
</dbReference>
<dbReference type="Proteomes" id="UP000616769">
    <property type="component" value="Unassembled WGS sequence"/>
</dbReference>
<comment type="function">
    <text evidence="2">Catalyzes the conversion of dihydroorotate to orotate with quinone as electron acceptor.</text>
</comment>
<evidence type="ECO:0000256" key="6">
    <source>
        <dbReference type="ARBA" id="ARBA00012791"/>
    </source>
</evidence>
<keyword evidence="8" id="KW-0285">Flavoprotein</keyword>
<evidence type="ECO:0000256" key="5">
    <source>
        <dbReference type="ARBA" id="ARBA00005359"/>
    </source>
</evidence>
<evidence type="ECO:0000256" key="8">
    <source>
        <dbReference type="ARBA" id="ARBA00022630"/>
    </source>
</evidence>
<dbReference type="Pfam" id="PF01180">
    <property type="entry name" value="DHO_dh"/>
    <property type="match status" value="1"/>
</dbReference>
<sequence>FIEVGTSTPKPQTGNPFPRVFRLDEDRAVINRYGFNSLGHGELESNLQRQVPLIKRKNIIVGVNLGANKLSENKIDDYLEGLRRFYHLDMVKYFVINISSPNTPGLREFESKHLEKLLELVLYEKKLLEDKYHLQKPLLVKFSPDLNNDQVNYIAKVLKKFHHKDKNRSRLDGLIISNTTISRPESLKSSSNLLKEQGGLSGPPLKHISTEVIGKLFQLTDGKIPIIGVGGIESGSDAFEKIKAGASLLQLYTSMMYYGPPIANKVKNELATILRNNGYKNYTEAIGIDFRDKSKDQSPK</sequence>
<dbReference type="InterPro" id="IPR050074">
    <property type="entry name" value="DHO_dehydrogenase"/>
</dbReference>
<evidence type="ECO:0000256" key="14">
    <source>
        <dbReference type="ARBA" id="ARBA00048639"/>
    </source>
</evidence>
<keyword evidence="9" id="KW-0288">FMN</keyword>
<dbReference type="InterPro" id="IPR005720">
    <property type="entry name" value="Dihydroorotate_DH_cat"/>
</dbReference>
<dbReference type="InterPro" id="IPR013785">
    <property type="entry name" value="Aldolase_TIM"/>
</dbReference>
<evidence type="ECO:0000256" key="11">
    <source>
        <dbReference type="ARBA" id="ARBA00023002"/>
    </source>
</evidence>
<dbReference type="AlphaFoldDB" id="A0A132AEL6"/>
<dbReference type="CDD" id="cd04738">
    <property type="entry name" value="DHOD_2_like"/>
    <property type="match status" value="1"/>
</dbReference>
<comment type="cofactor">
    <cofactor evidence="1">
        <name>FMN</name>
        <dbReference type="ChEBI" id="CHEBI:58210"/>
    </cofactor>
</comment>
<dbReference type="EMBL" id="JXLN01013542">
    <property type="protein sequence ID" value="KPM09426.1"/>
    <property type="molecule type" value="Genomic_DNA"/>
</dbReference>
<dbReference type="SUPFAM" id="SSF51395">
    <property type="entry name" value="FMN-linked oxidoreductases"/>
    <property type="match status" value="1"/>
</dbReference>
<evidence type="ECO:0000313" key="17">
    <source>
        <dbReference type="Proteomes" id="UP000616769"/>
    </source>
</evidence>
<name>A0A132AEL6_SARSC</name>
<comment type="subcellular location">
    <subcellularLocation>
        <location evidence="3">Membrane</location>
    </subcellularLocation>
</comment>
<protein>
    <recommendedName>
        <fullName evidence="7">Dihydroorotate dehydrogenase (quinone), mitochondrial</fullName>
        <ecNumber evidence="6">1.3.5.2</ecNumber>
    </recommendedName>
    <alternativeName>
        <fullName evidence="13">Dihydroorotate oxidase</fullName>
    </alternativeName>
</protein>
<evidence type="ECO:0000256" key="13">
    <source>
        <dbReference type="ARBA" id="ARBA00031623"/>
    </source>
</evidence>
<dbReference type="EC" id="1.3.5.2" evidence="6"/>
<feature type="non-terminal residue" evidence="16">
    <location>
        <position position="1"/>
    </location>
</feature>
<dbReference type="GO" id="GO:0044205">
    <property type="term" value="P:'de novo' UMP biosynthetic process"/>
    <property type="evidence" value="ECO:0007669"/>
    <property type="project" value="UniProtKB-UniPathway"/>
</dbReference>
<evidence type="ECO:0000256" key="7">
    <source>
        <dbReference type="ARBA" id="ARBA00017599"/>
    </source>
</evidence>
<dbReference type="InterPro" id="IPR001295">
    <property type="entry name" value="Dihydroorotate_DH_CS"/>
</dbReference>
<comment type="pathway">
    <text evidence="4">Pyrimidine metabolism; UMP biosynthesis via de novo pathway; orotate from (S)-dihydroorotate (quinone route): step 1/1.</text>
</comment>
<reference evidence="16 17" key="1">
    <citation type="journal article" date="2015" name="Parasit. Vectors">
        <title>Draft genome of the scabies mite.</title>
        <authorList>
            <person name="Rider S.D.Jr."/>
            <person name="Morgan M.S."/>
            <person name="Arlian L.G."/>
        </authorList>
    </citation>
    <scope>NUCLEOTIDE SEQUENCE [LARGE SCALE GENOMIC DNA]</scope>
    <source>
        <strain evidence="16">Arlian Lab</strain>
    </source>
</reference>
<dbReference type="OrthoDB" id="14784at2759"/>
<comment type="similarity">
    <text evidence="5">Belongs to the dihydroorotate dehydrogenase family. Type 2 subfamily.</text>
</comment>
<evidence type="ECO:0000256" key="10">
    <source>
        <dbReference type="ARBA" id="ARBA00022975"/>
    </source>
</evidence>
<dbReference type="PIRSF" id="PIRSF000164">
    <property type="entry name" value="DHO_oxidase"/>
    <property type="match status" value="1"/>
</dbReference>
<evidence type="ECO:0000256" key="12">
    <source>
        <dbReference type="ARBA" id="ARBA00023136"/>
    </source>
</evidence>
<dbReference type="UniPathway" id="UPA00070">
    <property type="reaction ID" value="UER00946"/>
</dbReference>
<feature type="domain" description="Dihydroorotate dehydrogenase catalytic" evidence="15">
    <location>
        <begin position="1"/>
        <end position="274"/>
    </location>
</feature>
<dbReference type="NCBIfam" id="TIGR01036">
    <property type="entry name" value="pyrD_sub2"/>
    <property type="match status" value="1"/>
</dbReference>
<comment type="caution">
    <text evidence="16">The sequence shown here is derived from an EMBL/GenBank/DDBJ whole genome shotgun (WGS) entry which is preliminary data.</text>
</comment>
<keyword evidence="12" id="KW-0472">Membrane</keyword>
<keyword evidence="11" id="KW-0560">Oxidoreductase</keyword>
<keyword evidence="10" id="KW-0665">Pyrimidine biosynthesis</keyword>
<gene>
    <name evidence="16" type="ORF">QR98_0079610</name>
</gene>
<proteinExistence type="inferred from homology"/>
<evidence type="ECO:0000256" key="3">
    <source>
        <dbReference type="ARBA" id="ARBA00004370"/>
    </source>
</evidence>
<dbReference type="NCBIfam" id="NF003652">
    <property type="entry name" value="PRK05286.2-5"/>
    <property type="match status" value="1"/>
</dbReference>